<dbReference type="Gene3D" id="1.10.520.10">
    <property type="match status" value="2"/>
</dbReference>
<evidence type="ECO:0000256" key="5">
    <source>
        <dbReference type="ARBA" id="ARBA00022559"/>
    </source>
</evidence>
<feature type="domain" description="Plant heme peroxidase family profile" evidence="22">
    <location>
        <begin position="25"/>
        <end position="319"/>
    </location>
</feature>
<feature type="binding site" evidence="18">
    <location>
        <position position="553"/>
    </location>
    <ligand>
        <name>Ca(2+)</name>
        <dbReference type="ChEBI" id="CHEBI:29108"/>
        <label>2</label>
    </ligand>
</feature>
<feature type="site" description="Transition state stabilizer" evidence="19">
    <location>
        <position position="420"/>
    </location>
</feature>
<dbReference type="GO" id="GO:0140825">
    <property type="term" value="F:lactoperoxidase activity"/>
    <property type="evidence" value="ECO:0007669"/>
    <property type="project" value="UniProtKB-EC"/>
</dbReference>
<keyword evidence="12 20" id="KW-1015">Disulfide bond</keyword>
<dbReference type="FunFam" id="1.10.420.10:FF:000006">
    <property type="entry name" value="Peroxidase"/>
    <property type="match status" value="1"/>
</dbReference>
<dbReference type="PRINTS" id="PR00461">
    <property type="entry name" value="PLPEROXIDASE"/>
</dbReference>
<dbReference type="GO" id="GO:0006979">
    <property type="term" value="P:response to oxidative stress"/>
    <property type="evidence" value="ECO:0007669"/>
    <property type="project" value="InterPro"/>
</dbReference>
<evidence type="ECO:0000256" key="14">
    <source>
        <dbReference type="ARBA" id="ARBA00023283"/>
    </source>
</evidence>
<keyword evidence="10" id="KW-0560">Oxidoreductase</keyword>
<name>A0A0E0JXU6_ORYPU</name>
<feature type="binding site" description="axial binding residue" evidence="18">
    <location>
        <position position="552"/>
    </location>
    <ligand>
        <name>heme b</name>
        <dbReference type="ChEBI" id="CHEBI:60344"/>
    </ligand>
    <ligandPart>
        <name>Fe</name>
        <dbReference type="ChEBI" id="CHEBI:18248"/>
    </ligandPart>
</feature>
<evidence type="ECO:0000256" key="17">
    <source>
        <dbReference type="PIRSR" id="PIRSR600823-2"/>
    </source>
</evidence>
<dbReference type="GO" id="GO:0005576">
    <property type="term" value="C:extracellular region"/>
    <property type="evidence" value="ECO:0007669"/>
    <property type="project" value="UniProtKB-SubCell"/>
</dbReference>
<dbReference type="eggNOG" id="ENOG502QPX7">
    <property type="taxonomic scope" value="Eukaryota"/>
</dbReference>
<organism evidence="23">
    <name type="scientific">Oryza punctata</name>
    <name type="common">Red rice</name>
    <dbReference type="NCBI Taxonomy" id="4537"/>
    <lineage>
        <taxon>Eukaryota</taxon>
        <taxon>Viridiplantae</taxon>
        <taxon>Streptophyta</taxon>
        <taxon>Embryophyta</taxon>
        <taxon>Tracheophyta</taxon>
        <taxon>Spermatophyta</taxon>
        <taxon>Magnoliopsida</taxon>
        <taxon>Liliopsida</taxon>
        <taxon>Poales</taxon>
        <taxon>Poaceae</taxon>
        <taxon>BOP clade</taxon>
        <taxon>Oryzoideae</taxon>
        <taxon>Oryzeae</taxon>
        <taxon>Oryzinae</taxon>
        <taxon>Oryza</taxon>
    </lineage>
</organism>
<feature type="disulfide bond" evidence="20">
    <location>
        <begin position="480"/>
        <end position="682"/>
    </location>
</feature>
<evidence type="ECO:0000313" key="23">
    <source>
        <dbReference type="EnsemblPlants" id="OPUNC02G09050.1"/>
    </source>
</evidence>
<feature type="binding site" evidence="18">
    <location>
        <position position="447"/>
    </location>
    <ligand>
        <name>Ca(2+)</name>
        <dbReference type="ChEBI" id="CHEBI:29108"/>
        <label>1</label>
    </ligand>
</feature>
<feature type="binding site" evidence="18">
    <location>
        <position position="428"/>
    </location>
    <ligand>
        <name>Ca(2+)</name>
        <dbReference type="ChEBI" id="CHEBI:29108"/>
        <label>1</label>
    </ligand>
</feature>
<dbReference type="EC" id="1.11.1.7" evidence="4"/>
<evidence type="ECO:0000256" key="9">
    <source>
        <dbReference type="ARBA" id="ARBA00022837"/>
    </source>
</evidence>
<evidence type="ECO:0000256" key="12">
    <source>
        <dbReference type="ARBA" id="ARBA00023157"/>
    </source>
</evidence>
<feature type="binding site" evidence="18">
    <location>
        <position position="425"/>
    </location>
    <ligand>
        <name>Ca(2+)</name>
        <dbReference type="ChEBI" id="CHEBI:29108"/>
        <label>1</label>
    </ligand>
</feature>
<evidence type="ECO:0000256" key="8">
    <source>
        <dbReference type="ARBA" id="ARBA00022729"/>
    </source>
</evidence>
<evidence type="ECO:0000256" key="13">
    <source>
        <dbReference type="ARBA" id="ARBA00023180"/>
    </source>
</evidence>
<dbReference type="AlphaFoldDB" id="A0A0E0JXU6"/>
<dbReference type="OMA" id="KFSATMA"/>
<feature type="disulfide bond" evidence="20">
    <location>
        <begin position="393"/>
        <end position="474"/>
    </location>
</feature>
<comment type="cofactor">
    <cofactor evidence="18">
        <name>Ca(2+)</name>
        <dbReference type="ChEBI" id="CHEBI:29108"/>
    </cofactor>
    <text evidence="18">Binds 2 calcium ions per subunit.</text>
</comment>
<keyword evidence="7 18" id="KW-0479">Metal-binding</keyword>
<keyword evidence="8 21" id="KW-0732">Signal</keyword>
<feature type="signal peptide" evidence="21">
    <location>
        <begin position="1"/>
        <end position="24"/>
    </location>
</feature>
<keyword evidence="9 18" id="KW-0106">Calcium</keyword>
<reference evidence="23" key="2">
    <citation type="submission" date="2018-05" db="EMBL/GenBank/DDBJ databases">
        <title>OpunRS2 (Oryza punctata Reference Sequence Version 2).</title>
        <authorList>
            <person name="Zhang J."/>
            <person name="Kudrna D."/>
            <person name="Lee S."/>
            <person name="Talag J."/>
            <person name="Welchert J."/>
            <person name="Wing R.A."/>
        </authorList>
    </citation>
    <scope>NUCLEOTIDE SEQUENCE [LARGE SCALE GENOMIC DNA]</scope>
</reference>
<dbReference type="Pfam" id="PF00141">
    <property type="entry name" value="peroxidase"/>
    <property type="match status" value="2"/>
</dbReference>
<keyword evidence="13" id="KW-0325">Glycoprotein</keyword>
<reference evidence="23" key="1">
    <citation type="submission" date="2015-04" db="UniProtKB">
        <authorList>
            <consortium name="EnsemblPlants"/>
        </authorList>
    </citation>
    <scope>IDENTIFICATION</scope>
</reference>
<protein>
    <recommendedName>
        <fullName evidence="4">peroxidase</fullName>
        <ecNumber evidence="4">1.11.1.7</ecNumber>
    </recommendedName>
</protein>
<dbReference type="InterPro" id="IPR010255">
    <property type="entry name" value="Haem_peroxidase_sf"/>
</dbReference>
<dbReference type="Gramene" id="OPUNC02G09050.1">
    <property type="protein sequence ID" value="OPUNC02G09050.1"/>
    <property type="gene ID" value="OPUNC02G09050"/>
</dbReference>
<evidence type="ECO:0000256" key="6">
    <source>
        <dbReference type="ARBA" id="ARBA00022617"/>
    </source>
</evidence>
<keyword evidence="5" id="KW-0575">Peroxidase</keyword>
<comment type="catalytic activity">
    <reaction evidence="1">
        <text>2 a phenolic donor + H2O2 = 2 a phenolic radical donor + 2 H2O</text>
        <dbReference type="Rhea" id="RHEA:56136"/>
        <dbReference type="ChEBI" id="CHEBI:15377"/>
        <dbReference type="ChEBI" id="CHEBI:16240"/>
        <dbReference type="ChEBI" id="CHEBI:139520"/>
        <dbReference type="ChEBI" id="CHEBI:139521"/>
        <dbReference type="EC" id="1.11.1.7"/>
    </reaction>
</comment>
<dbReference type="Proteomes" id="UP000026962">
    <property type="component" value="Chromosome 2"/>
</dbReference>
<accession>A0A0E0JXU6</accession>
<dbReference type="PROSITE" id="PS00436">
    <property type="entry name" value="PEROXIDASE_2"/>
    <property type="match status" value="1"/>
</dbReference>
<evidence type="ECO:0000256" key="18">
    <source>
        <dbReference type="PIRSR" id="PIRSR600823-3"/>
    </source>
</evidence>
<evidence type="ECO:0000259" key="22">
    <source>
        <dbReference type="PROSITE" id="PS50873"/>
    </source>
</evidence>
<dbReference type="InterPro" id="IPR019794">
    <property type="entry name" value="Peroxidases_AS"/>
</dbReference>
<dbReference type="PANTHER" id="PTHR31388:SF17">
    <property type="entry name" value="PEROXIDASE"/>
    <property type="match status" value="1"/>
</dbReference>
<feature type="binding site" evidence="18">
    <location>
        <position position="602"/>
    </location>
    <ligand>
        <name>Ca(2+)</name>
        <dbReference type="ChEBI" id="CHEBI:29108"/>
        <label>2</label>
    </ligand>
</feature>
<evidence type="ECO:0000256" key="21">
    <source>
        <dbReference type="SAM" id="SignalP"/>
    </source>
</evidence>
<dbReference type="PRINTS" id="PR00458">
    <property type="entry name" value="PEROXIDASE"/>
</dbReference>
<evidence type="ECO:0000256" key="7">
    <source>
        <dbReference type="ARBA" id="ARBA00022723"/>
    </source>
</evidence>
<dbReference type="PROSITE" id="PS50873">
    <property type="entry name" value="PEROXIDASE_4"/>
    <property type="match status" value="2"/>
</dbReference>
<dbReference type="GO" id="GO:0046872">
    <property type="term" value="F:metal ion binding"/>
    <property type="evidence" value="ECO:0007669"/>
    <property type="project" value="UniProtKB-KW"/>
</dbReference>
<dbReference type="GO" id="GO:0020037">
    <property type="term" value="F:heme binding"/>
    <property type="evidence" value="ECO:0007669"/>
    <property type="project" value="InterPro"/>
</dbReference>
<dbReference type="InterPro" id="IPR033905">
    <property type="entry name" value="Secretory_peroxidase"/>
</dbReference>
<keyword evidence="15" id="KW-0376">Hydrogen peroxide</keyword>
<feature type="binding site" evidence="17">
    <location>
        <position position="522"/>
    </location>
    <ligand>
        <name>substrate</name>
    </ligand>
</feature>
<dbReference type="FunFam" id="1.10.520.10:FF:000009">
    <property type="entry name" value="Peroxidase"/>
    <property type="match status" value="2"/>
</dbReference>
<evidence type="ECO:0000256" key="2">
    <source>
        <dbReference type="ARBA" id="ARBA00004613"/>
    </source>
</evidence>
<feature type="disulfide bond" evidence="20">
    <location>
        <begin position="559"/>
        <end position="585"/>
    </location>
</feature>
<feature type="active site" description="Proton acceptor" evidence="16">
    <location>
        <position position="424"/>
    </location>
</feature>
<dbReference type="PROSITE" id="PS00435">
    <property type="entry name" value="PEROXIDASE_1"/>
    <property type="match status" value="2"/>
</dbReference>
<evidence type="ECO:0000256" key="15">
    <source>
        <dbReference type="ARBA" id="ARBA00023324"/>
    </source>
</evidence>
<feature type="chain" id="PRO_5002364608" description="peroxidase" evidence="21">
    <location>
        <begin position="25"/>
        <end position="686"/>
    </location>
</feature>
<dbReference type="SUPFAM" id="SSF48113">
    <property type="entry name" value="Heme-dependent peroxidases"/>
    <property type="match status" value="2"/>
</dbReference>
<keyword evidence="24" id="KW-1185">Reference proteome</keyword>
<keyword evidence="11 18" id="KW-0408">Iron</keyword>
<feature type="binding site" evidence="18">
    <location>
        <position position="430"/>
    </location>
    <ligand>
        <name>Ca(2+)</name>
        <dbReference type="ChEBI" id="CHEBI:29108"/>
        <label>1</label>
    </ligand>
</feature>
<evidence type="ECO:0000256" key="20">
    <source>
        <dbReference type="PIRSR" id="PIRSR600823-5"/>
    </source>
</evidence>
<dbReference type="EnsemblPlants" id="OPUNC02G09050.1">
    <property type="protein sequence ID" value="OPUNC02G09050.1"/>
    <property type="gene ID" value="OPUNC02G09050"/>
</dbReference>
<evidence type="ECO:0000256" key="3">
    <source>
        <dbReference type="ARBA" id="ARBA00006873"/>
    </source>
</evidence>
<dbReference type="InterPro" id="IPR019793">
    <property type="entry name" value="Peroxidases_heam-ligand_BS"/>
</dbReference>
<evidence type="ECO:0000256" key="11">
    <source>
        <dbReference type="ARBA" id="ARBA00023004"/>
    </source>
</evidence>
<dbReference type="Gene3D" id="1.10.420.10">
    <property type="entry name" value="Peroxidase, domain 2"/>
    <property type="match status" value="2"/>
</dbReference>
<dbReference type="STRING" id="4537.A0A0E0JXU6"/>
<evidence type="ECO:0000256" key="19">
    <source>
        <dbReference type="PIRSR" id="PIRSR600823-4"/>
    </source>
</evidence>
<comment type="subcellular location">
    <subcellularLocation>
        <location evidence="2">Secreted</location>
    </subcellularLocation>
</comment>
<dbReference type="GO" id="GO:0042744">
    <property type="term" value="P:hydrogen peroxide catabolic process"/>
    <property type="evidence" value="ECO:0007669"/>
    <property type="project" value="UniProtKB-KW"/>
</dbReference>
<sequence length="686" mass="70562">MAVGGRRPLLLLAVALALAAHARAQLSPGFYSASCPTVHGVVRQVMSQAVMNDTRAGAAVLRLFYHDCFVGGCDASVLLDDTPAAPGEKGVGPNAVGSTSVFDLVDTIKAQVEAACPATVSCADILAIAARDSVNLLGGPSWAVPLGRRDALAPSRSAVSTDLPGPEADISALVSAFAAKGLSSRDLAALSGAHTIGRASCGSFRTRVYCDANVSPAFASHQRQSCPASGGDAALAPLDSLTPDEFDNGYYRNLVAGAGLLHSDQELFNNGPVDSVVQLYSANAAAFSSDFAASMIRLGNIGPLTGSTGEVRLNCRKFSSGKNGVVTQRKRKKRFIHERREEKPEGEEEDSATMAAMSASGRVFLLGAVLLVAVSCHGGVAEGLSTRYYAKTCPAVESAVRSVMAQAVAADRRMGASVLRLFFHDCFVNGCDGSVLLDDAPPGFTGEKGAGANAGSARGFEVVDAAKARVEAACRATVSCADVLALAARDAVALLGGPTWAVRLGRKDARTASQAAANANLPGPGSSLPSLLATFAAKGLSARDMTALSGAHTVGRARCATFRGRVNGGDANVNATFAAQLRRLCPAGSGGDGNLAPLDAETPDVFDNGYFRELTKQRGLLHSDQELFAGGGGGGRSSSQDALVRKYAGNAAEFARDFAKAMVKMGNLAPAAGTPVEVRLNCRKPN</sequence>
<feature type="binding site" evidence="18">
    <location>
        <position position="432"/>
    </location>
    <ligand>
        <name>Ca(2+)</name>
        <dbReference type="ChEBI" id="CHEBI:29108"/>
        <label>1</label>
    </ligand>
</feature>
<dbReference type="CDD" id="cd00693">
    <property type="entry name" value="secretory_peroxidase"/>
    <property type="match status" value="2"/>
</dbReference>
<feature type="binding site" evidence="18">
    <location>
        <position position="607"/>
    </location>
    <ligand>
        <name>Ca(2+)</name>
        <dbReference type="ChEBI" id="CHEBI:29108"/>
        <label>2</label>
    </ligand>
</feature>
<dbReference type="InterPro" id="IPR002016">
    <property type="entry name" value="Haem_peroxidase"/>
</dbReference>
<evidence type="ECO:0000256" key="16">
    <source>
        <dbReference type="PIRSR" id="PIRSR600823-1"/>
    </source>
</evidence>
<proteinExistence type="inferred from homology"/>
<dbReference type="HOGENOM" id="CLU_010543_4_1_1"/>
<evidence type="ECO:0000256" key="10">
    <source>
        <dbReference type="ARBA" id="ARBA00023002"/>
    </source>
</evidence>
<dbReference type="FunFam" id="1.10.420.10:FF:000001">
    <property type="entry name" value="Peroxidase"/>
    <property type="match status" value="1"/>
</dbReference>
<comment type="cofactor">
    <cofactor evidence="18">
        <name>heme b</name>
        <dbReference type="ChEBI" id="CHEBI:60344"/>
    </cofactor>
    <text evidence="18">Binds 1 heme b (iron(II)-protoporphyrin IX) group per subunit.</text>
</comment>
<feature type="domain" description="Plant heme peroxidase family profile" evidence="22">
    <location>
        <begin position="383"/>
        <end position="686"/>
    </location>
</feature>
<feature type="disulfide bond" evidence="20">
    <location>
        <begin position="426"/>
        <end position="431"/>
    </location>
</feature>
<comment type="similarity">
    <text evidence="3">Belongs to the peroxidase family. Ascorbate peroxidase subfamily.</text>
</comment>
<dbReference type="InterPro" id="IPR000823">
    <property type="entry name" value="Peroxidase_pln"/>
</dbReference>
<evidence type="ECO:0000256" key="4">
    <source>
        <dbReference type="ARBA" id="ARBA00012313"/>
    </source>
</evidence>
<feature type="binding site" evidence="18">
    <location>
        <position position="434"/>
    </location>
    <ligand>
        <name>Ca(2+)</name>
        <dbReference type="ChEBI" id="CHEBI:29108"/>
        <label>1</label>
    </ligand>
</feature>
<feature type="binding site" evidence="18">
    <location>
        <position position="599"/>
    </location>
    <ligand>
        <name>Ca(2+)</name>
        <dbReference type="ChEBI" id="CHEBI:29108"/>
        <label>2</label>
    </ligand>
</feature>
<keyword evidence="6" id="KW-0349">Heme</keyword>
<dbReference type="PANTHER" id="PTHR31388">
    <property type="entry name" value="PEROXIDASE 72-RELATED"/>
    <property type="match status" value="1"/>
</dbReference>
<keyword evidence="14" id="KW-0873">Pyrrolidone carboxylic acid</keyword>
<evidence type="ECO:0000256" key="1">
    <source>
        <dbReference type="ARBA" id="ARBA00000189"/>
    </source>
</evidence>
<evidence type="ECO:0000313" key="24">
    <source>
        <dbReference type="Proteomes" id="UP000026962"/>
    </source>
</evidence>